<evidence type="ECO:0000313" key="1">
    <source>
        <dbReference type="EMBL" id="KAK1357998.1"/>
    </source>
</evidence>
<organism evidence="1 2">
    <name type="scientific">Heracleum sosnowskyi</name>
    <dbReference type="NCBI Taxonomy" id="360622"/>
    <lineage>
        <taxon>Eukaryota</taxon>
        <taxon>Viridiplantae</taxon>
        <taxon>Streptophyta</taxon>
        <taxon>Embryophyta</taxon>
        <taxon>Tracheophyta</taxon>
        <taxon>Spermatophyta</taxon>
        <taxon>Magnoliopsida</taxon>
        <taxon>eudicotyledons</taxon>
        <taxon>Gunneridae</taxon>
        <taxon>Pentapetalae</taxon>
        <taxon>asterids</taxon>
        <taxon>campanulids</taxon>
        <taxon>Apiales</taxon>
        <taxon>Apiaceae</taxon>
        <taxon>Apioideae</taxon>
        <taxon>apioid superclade</taxon>
        <taxon>Tordylieae</taxon>
        <taxon>Tordyliinae</taxon>
        <taxon>Heracleum</taxon>
    </lineage>
</organism>
<comment type="caution">
    <text evidence="1">The sequence shown here is derived from an EMBL/GenBank/DDBJ whole genome shotgun (WGS) entry which is preliminary data.</text>
</comment>
<dbReference type="EMBL" id="JAUIZM010000011">
    <property type="protein sequence ID" value="KAK1357998.1"/>
    <property type="molecule type" value="Genomic_DNA"/>
</dbReference>
<proteinExistence type="predicted"/>
<name>A0AAD8H093_9APIA</name>
<evidence type="ECO:0000313" key="2">
    <source>
        <dbReference type="Proteomes" id="UP001237642"/>
    </source>
</evidence>
<reference evidence="1" key="2">
    <citation type="submission" date="2023-05" db="EMBL/GenBank/DDBJ databases">
        <authorList>
            <person name="Schelkunov M.I."/>
        </authorList>
    </citation>
    <scope>NUCLEOTIDE SEQUENCE</scope>
    <source>
        <strain evidence="1">Hsosn_3</strain>
        <tissue evidence="1">Leaf</tissue>
    </source>
</reference>
<dbReference type="Proteomes" id="UP001237642">
    <property type="component" value="Unassembled WGS sequence"/>
</dbReference>
<sequence length="192" mass="21634">MKENMDPSKFVKFAQIVGSGVKLIIRKHLYVRADSNYLVMSKGGFKSVVLGLIAALRDVNSKWSSKERSHYEECIGFRADAVLLSENWGEISANYLSGEPLWQSFVIADEISVVKYLPPPMEVCLWNDSTKETAFKESIRQYSRAVRKAAMEAWEEAKGGFDEEDFFEEKGYGKVEEAAARMALKASVEANL</sequence>
<accession>A0AAD8H093</accession>
<reference evidence="1" key="1">
    <citation type="submission" date="2023-02" db="EMBL/GenBank/DDBJ databases">
        <title>Genome of toxic invasive species Heracleum sosnowskyi carries increased number of genes despite the absence of recent whole-genome duplications.</title>
        <authorList>
            <person name="Schelkunov M."/>
            <person name="Shtratnikova V."/>
            <person name="Makarenko M."/>
            <person name="Klepikova A."/>
            <person name="Omelchenko D."/>
            <person name="Novikova G."/>
            <person name="Obukhova E."/>
            <person name="Bogdanov V."/>
            <person name="Penin A."/>
            <person name="Logacheva M."/>
        </authorList>
    </citation>
    <scope>NUCLEOTIDE SEQUENCE</scope>
    <source>
        <strain evidence="1">Hsosn_3</strain>
        <tissue evidence="1">Leaf</tissue>
    </source>
</reference>
<keyword evidence="2" id="KW-1185">Reference proteome</keyword>
<dbReference type="AlphaFoldDB" id="A0AAD8H093"/>
<gene>
    <name evidence="1" type="ORF">POM88_051254</name>
</gene>
<protein>
    <submittedName>
        <fullName evidence="1">Uncharacterized protein</fullName>
    </submittedName>
</protein>